<evidence type="ECO:0000256" key="1">
    <source>
        <dbReference type="ARBA" id="ARBA00004141"/>
    </source>
</evidence>
<gene>
    <name evidence="10" type="ORF">KTA_14660</name>
</gene>
<proteinExistence type="predicted"/>
<dbReference type="GO" id="GO:0016020">
    <property type="term" value="C:membrane"/>
    <property type="evidence" value="ECO:0007669"/>
    <property type="project" value="UniProtKB-SubCell"/>
</dbReference>
<dbReference type="Gene3D" id="3.90.550.10">
    <property type="entry name" value="Spore Coat Polysaccharide Biosynthesis Protein SpsA, Chain A"/>
    <property type="match status" value="1"/>
</dbReference>
<evidence type="ECO:0000256" key="4">
    <source>
        <dbReference type="ARBA" id="ARBA00022676"/>
    </source>
</evidence>
<dbReference type="PANTHER" id="PTHR43646">
    <property type="entry name" value="GLYCOSYLTRANSFERASE"/>
    <property type="match status" value="1"/>
</dbReference>
<organism evidence="10">
    <name type="scientific">Thermogemmatispora argillosa</name>
    <dbReference type="NCBI Taxonomy" id="2045280"/>
    <lineage>
        <taxon>Bacteria</taxon>
        <taxon>Bacillati</taxon>
        <taxon>Chloroflexota</taxon>
        <taxon>Ktedonobacteria</taxon>
        <taxon>Thermogemmatisporales</taxon>
        <taxon>Thermogemmatisporaceae</taxon>
        <taxon>Thermogemmatispora</taxon>
    </lineage>
</organism>
<keyword evidence="7 9" id="KW-1133">Transmembrane helix</keyword>
<comment type="subcellular location">
    <subcellularLocation>
        <location evidence="1">Membrane</location>
        <topology evidence="1">Multi-pass membrane protein</topology>
    </subcellularLocation>
</comment>
<dbReference type="InterPro" id="IPR029044">
    <property type="entry name" value="Nucleotide-diphossugar_trans"/>
</dbReference>
<protein>
    <submittedName>
        <fullName evidence="10">Glycosyl transferase</fullName>
    </submittedName>
</protein>
<feature type="transmembrane region" description="Helical" evidence="9">
    <location>
        <begin position="339"/>
        <end position="358"/>
    </location>
</feature>
<dbReference type="SUPFAM" id="SSF53448">
    <property type="entry name" value="Nucleotide-diphospho-sugar transferases"/>
    <property type="match status" value="1"/>
</dbReference>
<evidence type="ECO:0000256" key="2">
    <source>
        <dbReference type="ARBA" id="ARBA00004760"/>
    </source>
</evidence>
<dbReference type="AlphaFoldDB" id="A0A455SY32"/>
<dbReference type="Pfam" id="PF13506">
    <property type="entry name" value="Glyco_transf_21"/>
    <property type="match status" value="1"/>
</dbReference>
<comment type="pathway">
    <text evidence="3">Sphingolipid metabolism.</text>
</comment>
<evidence type="ECO:0000256" key="5">
    <source>
        <dbReference type="ARBA" id="ARBA00022679"/>
    </source>
</evidence>
<keyword evidence="8 9" id="KW-0472">Membrane</keyword>
<name>A0A455SY32_9CHLR</name>
<keyword evidence="4" id="KW-0328">Glycosyltransferase</keyword>
<evidence type="ECO:0000313" key="10">
    <source>
        <dbReference type="EMBL" id="BBH93267.1"/>
    </source>
</evidence>
<evidence type="ECO:0000256" key="9">
    <source>
        <dbReference type="SAM" id="Phobius"/>
    </source>
</evidence>
<evidence type="ECO:0000256" key="8">
    <source>
        <dbReference type="ARBA" id="ARBA00023136"/>
    </source>
</evidence>
<dbReference type="PANTHER" id="PTHR43646:SF3">
    <property type="entry name" value="SLR1566 PROTEIN"/>
    <property type="match status" value="1"/>
</dbReference>
<evidence type="ECO:0000256" key="3">
    <source>
        <dbReference type="ARBA" id="ARBA00004991"/>
    </source>
</evidence>
<keyword evidence="5 10" id="KW-0808">Transferase</keyword>
<feature type="transmembrane region" description="Helical" evidence="9">
    <location>
        <begin position="303"/>
        <end position="327"/>
    </location>
</feature>
<reference evidence="10" key="1">
    <citation type="submission" date="2018-12" db="EMBL/GenBank/DDBJ databases">
        <title>Novel natural products biosynthetic potential of the class Ktedonobacteria.</title>
        <authorList>
            <person name="Zheng Y."/>
            <person name="Saitou A."/>
            <person name="Wang C.M."/>
            <person name="Toyoda A."/>
            <person name="Minakuchi Y."/>
            <person name="Sekiguchi Y."/>
            <person name="Ueda K."/>
            <person name="Takano H."/>
            <person name="Sakai Y."/>
            <person name="Yokota A."/>
            <person name="Yabe S."/>
        </authorList>
    </citation>
    <scope>NUCLEOTIDE SEQUENCE</scope>
    <source>
        <strain evidence="10">A3-2</strain>
    </source>
</reference>
<comment type="pathway">
    <text evidence="2">Lipid metabolism; sphingolipid metabolism.</text>
</comment>
<sequence length="412" mass="44700">MSRSQSTPLLFLLRGLAVAQLTLALRVLWRLLRTAGGQALEPVSPARPTSEQVGSVAVLVPVLNEYERLAPCLEGLLAQGPEVGLILVIDGGSYDGTPQLVCAYARRDQRLRLLEAAPIPAGWNGKVWGLEAGWRALPPAFPWVLTVDADVRPAPGLVAALLARAQRDRLAAISLATLQTLPPAPLLGMLHPSLLTTLVYRYGSPGAVYAGPRAVLRVQANGQCFLVRREALAACAGFAPLRYSLCEDITLARRLVQAGQRVAFVESGALASVEMYPTARAAWQNWTRSLPLHDHLSPVWHTLLGWLEVLLVQALPLPLVGLLAAALTRLRRQGLLGRGLGLVLALNSGLLLLRIGTLAGMRRAYRRPPWTYWLSPLCDLAVALQLGRQALRRRHRWRGRLIIRGNAPGGAV</sequence>
<evidence type="ECO:0000256" key="7">
    <source>
        <dbReference type="ARBA" id="ARBA00022989"/>
    </source>
</evidence>
<accession>A0A455SY32</accession>
<keyword evidence="6 9" id="KW-0812">Transmembrane</keyword>
<evidence type="ECO:0000256" key="6">
    <source>
        <dbReference type="ARBA" id="ARBA00022692"/>
    </source>
</evidence>
<dbReference type="InterPro" id="IPR025993">
    <property type="entry name" value="Ceramide_glucosylTrfase"/>
</dbReference>
<dbReference type="GO" id="GO:0016757">
    <property type="term" value="F:glycosyltransferase activity"/>
    <property type="evidence" value="ECO:0007669"/>
    <property type="project" value="UniProtKB-KW"/>
</dbReference>
<dbReference type="EMBL" id="AP019377">
    <property type="protein sequence ID" value="BBH93267.1"/>
    <property type="molecule type" value="Genomic_DNA"/>
</dbReference>